<dbReference type="CDD" id="cd03221">
    <property type="entry name" value="ABCF_EF-3"/>
    <property type="match status" value="1"/>
</dbReference>
<dbReference type="PANTHER" id="PTHR42855">
    <property type="entry name" value="ABC TRANSPORTER ATP-BINDING SUBUNIT"/>
    <property type="match status" value="1"/>
</dbReference>
<evidence type="ECO:0000259" key="3">
    <source>
        <dbReference type="PROSITE" id="PS50893"/>
    </source>
</evidence>
<dbReference type="SUPFAM" id="SSF52540">
    <property type="entry name" value="P-loop containing nucleoside triphosphate hydrolases"/>
    <property type="match status" value="1"/>
</dbReference>
<dbReference type="GO" id="GO:0016887">
    <property type="term" value="F:ATP hydrolysis activity"/>
    <property type="evidence" value="ECO:0007669"/>
    <property type="project" value="InterPro"/>
</dbReference>
<dbReference type="Pfam" id="PF00005">
    <property type="entry name" value="ABC_tran"/>
    <property type="match status" value="1"/>
</dbReference>
<dbReference type="AlphaFoldDB" id="A0A382UXC5"/>
<accession>A0A382UXC5</accession>
<feature type="domain" description="ABC transporter" evidence="3">
    <location>
        <begin position="2"/>
        <end position="239"/>
    </location>
</feature>
<feature type="non-terminal residue" evidence="4">
    <location>
        <position position="1"/>
    </location>
</feature>
<protein>
    <recommendedName>
        <fullName evidence="3">ABC transporter domain-containing protein</fullName>
    </recommendedName>
</protein>
<dbReference type="SMART" id="SM00382">
    <property type="entry name" value="AAA"/>
    <property type="match status" value="1"/>
</dbReference>
<dbReference type="Gene3D" id="3.40.50.300">
    <property type="entry name" value="P-loop containing nucleotide triphosphate hydrolases"/>
    <property type="match status" value="1"/>
</dbReference>
<gene>
    <name evidence="4" type="ORF">METZ01_LOCUS391777</name>
</gene>
<name>A0A382UXC5_9ZZZZ</name>
<feature type="non-terminal residue" evidence="4">
    <location>
        <position position="289"/>
    </location>
</feature>
<dbReference type="PROSITE" id="PS50893">
    <property type="entry name" value="ABC_TRANSPORTER_2"/>
    <property type="match status" value="1"/>
</dbReference>
<dbReference type="PANTHER" id="PTHR42855:SF2">
    <property type="entry name" value="DRUG RESISTANCE ABC TRANSPORTER,ATP-BINDING PROTEIN"/>
    <property type="match status" value="1"/>
</dbReference>
<dbReference type="FunFam" id="3.40.50.300:FF:000011">
    <property type="entry name" value="Putative ABC transporter ATP-binding component"/>
    <property type="match status" value="1"/>
</dbReference>
<dbReference type="InterPro" id="IPR003439">
    <property type="entry name" value="ABC_transporter-like_ATP-bd"/>
</dbReference>
<dbReference type="GO" id="GO:0005524">
    <property type="term" value="F:ATP binding"/>
    <property type="evidence" value="ECO:0007669"/>
    <property type="project" value="UniProtKB-KW"/>
</dbReference>
<organism evidence="4">
    <name type="scientific">marine metagenome</name>
    <dbReference type="NCBI Taxonomy" id="408172"/>
    <lineage>
        <taxon>unclassified sequences</taxon>
        <taxon>metagenomes</taxon>
        <taxon>ecological metagenomes</taxon>
    </lineage>
</organism>
<keyword evidence="2" id="KW-0067">ATP-binding</keyword>
<evidence type="ECO:0000256" key="1">
    <source>
        <dbReference type="ARBA" id="ARBA00022741"/>
    </source>
</evidence>
<proteinExistence type="predicted"/>
<dbReference type="InterPro" id="IPR003593">
    <property type="entry name" value="AAA+_ATPase"/>
</dbReference>
<evidence type="ECO:0000256" key="2">
    <source>
        <dbReference type="ARBA" id="ARBA00022840"/>
    </source>
</evidence>
<keyword evidence="1" id="KW-0547">Nucleotide-binding</keyword>
<dbReference type="Pfam" id="PF12848">
    <property type="entry name" value="ABC_tran_Xtn"/>
    <property type="match status" value="1"/>
</dbReference>
<reference evidence="4" key="1">
    <citation type="submission" date="2018-05" db="EMBL/GenBank/DDBJ databases">
        <authorList>
            <person name="Lanie J.A."/>
            <person name="Ng W.-L."/>
            <person name="Kazmierczak K.M."/>
            <person name="Andrzejewski T.M."/>
            <person name="Davidsen T.M."/>
            <person name="Wayne K.J."/>
            <person name="Tettelin H."/>
            <person name="Glass J.I."/>
            <person name="Rusch D."/>
            <person name="Podicherti R."/>
            <person name="Tsui H.-C.T."/>
            <person name="Winkler M.E."/>
        </authorList>
    </citation>
    <scope>NUCLEOTIDE SEQUENCE</scope>
</reference>
<dbReference type="InterPro" id="IPR051309">
    <property type="entry name" value="ABCF_ATPase"/>
</dbReference>
<dbReference type="InterPro" id="IPR027417">
    <property type="entry name" value="P-loop_NTPase"/>
</dbReference>
<sequence>KAYAGRTLFANASLQINRRDCIGVVGRNGAGKSTLLSIILDDTSPDSGEIALERGAKVGFLPQENAPTGDETVVELACSFSPAFIEAARRLGAFGQAHGGDPTDADYEVFESTGGGGLIAKARQILGGLGFKDTDFDRLAKELSGGWIMRAHLARLLVQEPDLLMLDEPTNHLDLHSLIWLQNYLQNYSGAILLISHDREFLNQLVQHIVELESGRITRYTGNYEKYLIQREADETQRLAAYENQKKEIERLMRFVDRFRSKNTKATQAQSKLKQIERMEKIEAPFASR</sequence>
<dbReference type="EMBL" id="UINC01147543">
    <property type="protein sequence ID" value="SVD38923.1"/>
    <property type="molecule type" value="Genomic_DNA"/>
</dbReference>
<evidence type="ECO:0000313" key="4">
    <source>
        <dbReference type="EMBL" id="SVD38923.1"/>
    </source>
</evidence>
<dbReference type="InterPro" id="IPR032781">
    <property type="entry name" value="ABC_tran_Xtn"/>
</dbReference>